<feature type="compositionally biased region" description="Low complexity" evidence="1">
    <location>
        <begin position="240"/>
        <end position="250"/>
    </location>
</feature>
<dbReference type="InterPro" id="IPR038610">
    <property type="entry name" value="FliK-like_C_sf"/>
</dbReference>
<dbReference type="Pfam" id="PF02120">
    <property type="entry name" value="Flg_hook"/>
    <property type="match status" value="1"/>
</dbReference>
<feature type="region of interest" description="Disordered" evidence="1">
    <location>
        <begin position="446"/>
        <end position="499"/>
    </location>
</feature>
<protein>
    <recommendedName>
        <fullName evidence="2">Flagellar hook-length control protein-like C-terminal domain-containing protein</fullName>
    </recommendedName>
</protein>
<reference evidence="3 4" key="1">
    <citation type="submission" date="2017-11" db="EMBL/GenBank/DDBJ databases">
        <title>Sphingomonas oleivorans sp. nov., isolated from oil-contaminated soil.</title>
        <authorList>
            <person name="Wang L."/>
            <person name="Chen L."/>
        </authorList>
    </citation>
    <scope>NUCLEOTIDE SEQUENCE [LARGE SCALE GENOMIC DNA]</scope>
    <source>
        <strain evidence="3 4">K101</strain>
    </source>
</reference>
<organism evidence="3 4">
    <name type="scientific">Edaphosphingomonas fennica</name>
    <dbReference type="NCBI Taxonomy" id="114404"/>
    <lineage>
        <taxon>Bacteria</taxon>
        <taxon>Pseudomonadati</taxon>
        <taxon>Pseudomonadota</taxon>
        <taxon>Alphaproteobacteria</taxon>
        <taxon>Sphingomonadales</taxon>
        <taxon>Rhizorhabdaceae</taxon>
        <taxon>Edaphosphingomonas</taxon>
    </lineage>
</organism>
<feature type="compositionally biased region" description="Basic and acidic residues" evidence="1">
    <location>
        <begin position="484"/>
        <end position="499"/>
    </location>
</feature>
<feature type="region of interest" description="Disordered" evidence="1">
    <location>
        <begin position="269"/>
        <end position="320"/>
    </location>
</feature>
<dbReference type="AlphaFoldDB" id="A0A2T4I7I9"/>
<evidence type="ECO:0000313" key="3">
    <source>
        <dbReference type="EMBL" id="PTD27300.1"/>
    </source>
</evidence>
<keyword evidence="4" id="KW-1185">Reference proteome</keyword>
<dbReference type="Proteomes" id="UP000241206">
    <property type="component" value="Unassembled WGS sequence"/>
</dbReference>
<gene>
    <name evidence="3" type="ORF">CV103_01995</name>
</gene>
<dbReference type="InterPro" id="IPR021136">
    <property type="entry name" value="Flagellar_hook_control-like_C"/>
</dbReference>
<name>A0A2T4I7I9_9SPHN</name>
<evidence type="ECO:0000259" key="2">
    <source>
        <dbReference type="Pfam" id="PF02120"/>
    </source>
</evidence>
<evidence type="ECO:0000256" key="1">
    <source>
        <dbReference type="SAM" id="MobiDB-lite"/>
    </source>
</evidence>
<dbReference type="EMBL" id="PHHF01000008">
    <property type="protein sequence ID" value="PTD27300.1"/>
    <property type="molecule type" value="Genomic_DNA"/>
</dbReference>
<feature type="region of interest" description="Disordered" evidence="1">
    <location>
        <begin position="231"/>
        <end position="256"/>
    </location>
</feature>
<sequence length="499" mass="49792">MFDALIASVWAITPGAVTAVPVGGAMPVAPAGGDMAPPGEDADAALLEALPMLAPGRGGPAGAVIGGKPVFPPTMLPVGEGVSVDGDGMTQAAVPAPVGIDQPQSAMDAPPPLAVRLAAGRPATAMPVLRVAKDTEAGPESEPDAEGDDDGADAAPVPATKAEQVAQPAALPIAALAPPAPAASSPAAPPMETVARAATPRVQPPVAGPDAPEAGPVVQEKVAVPATAFADLPVPDDAPEATAAASPAGDVAETPAPALPRDAMASVARMPPPTLVPSSRPETATDVPAEPPIAAPAAEKRDAVAPSATSPVDSVTPLPPADPRIAPAVSPAPATAAPAAFGLVDGGAVVVARHLDLARDSAWLDQLARDIVAAGDGGTRLQFRLNPEHLGSLHVELTRGDDGASVRLTAETEAARTALADAQGRLVAEARSHGMKIAETHVDLGQQGSGQRQAGDGQPQQQPAWQQRQAQQAEAAPSTARGLPWDRTEGRDAAHERYA</sequence>
<comment type="caution">
    <text evidence="3">The sequence shown here is derived from an EMBL/GenBank/DDBJ whole genome shotgun (WGS) entry which is preliminary data.</text>
</comment>
<feature type="domain" description="Flagellar hook-length control protein-like C-terminal" evidence="2">
    <location>
        <begin position="370"/>
        <end position="450"/>
    </location>
</feature>
<proteinExistence type="predicted"/>
<dbReference type="Gene3D" id="3.30.750.140">
    <property type="match status" value="1"/>
</dbReference>
<feature type="compositionally biased region" description="Low complexity" evidence="1">
    <location>
        <begin position="450"/>
        <end position="477"/>
    </location>
</feature>
<dbReference type="CDD" id="cd17470">
    <property type="entry name" value="T3SS_Flik_C"/>
    <property type="match status" value="1"/>
</dbReference>
<evidence type="ECO:0000313" key="4">
    <source>
        <dbReference type="Proteomes" id="UP000241206"/>
    </source>
</evidence>
<feature type="region of interest" description="Disordered" evidence="1">
    <location>
        <begin position="131"/>
        <end position="166"/>
    </location>
</feature>
<accession>A0A2T4I7I9</accession>
<feature type="compositionally biased region" description="Acidic residues" evidence="1">
    <location>
        <begin position="137"/>
        <end position="152"/>
    </location>
</feature>